<feature type="compositionally biased region" description="Polar residues" evidence="1">
    <location>
        <begin position="71"/>
        <end position="99"/>
    </location>
</feature>
<protein>
    <submittedName>
        <fullName evidence="2">Uncharacterized protein</fullName>
    </submittedName>
</protein>
<name>A0A0D2D851_9EURO</name>
<accession>A0A0D2D851</accession>
<dbReference type="EMBL" id="KN847041">
    <property type="protein sequence ID" value="KIW31904.1"/>
    <property type="molecule type" value="Genomic_DNA"/>
</dbReference>
<dbReference type="AlphaFoldDB" id="A0A0D2D851"/>
<dbReference type="VEuPathDB" id="FungiDB:PV07_03492"/>
<feature type="region of interest" description="Disordered" evidence="1">
    <location>
        <begin position="1"/>
        <end position="141"/>
    </location>
</feature>
<dbReference type="RefSeq" id="XP_016252120.1">
    <property type="nucleotide sequence ID" value="XM_016390218.1"/>
</dbReference>
<dbReference type="HOGENOM" id="CLU_1555270_0_0_1"/>
<gene>
    <name evidence="2" type="ORF">PV07_03492</name>
</gene>
<keyword evidence="3" id="KW-1185">Reference proteome</keyword>
<dbReference type="GeneID" id="27342686"/>
<dbReference type="OrthoDB" id="5377039at2759"/>
<feature type="compositionally biased region" description="Acidic residues" evidence="1">
    <location>
        <begin position="23"/>
        <end position="44"/>
    </location>
</feature>
<dbReference type="Proteomes" id="UP000054466">
    <property type="component" value="Unassembled WGS sequence"/>
</dbReference>
<evidence type="ECO:0000313" key="3">
    <source>
        <dbReference type="Proteomes" id="UP000054466"/>
    </source>
</evidence>
<evidence type="ECO:0000313" key="2">
    <source>
        <dbReference type="EMBL" id="KIW31904.1"/>
    </source>
</evidence>
<reference evidence="2 3" key="1">
    <citation type="submission" date="2015-01" db="EMBL/GenBank/DDBJ databases">
        <title>The Genome Sequence of Cladophialophora immunda CBS83496.</title>
        <authorList>
            <consortium name="The Broad Institute Genomics Platform"/>
            <person name="Cuomo C."/>
            <person name="de Hoog S."/>
            <person name="Gorbushina A."/>
            <person name="Stielow B."/>
            <person name="Teixiera M."/>
            <person name="Abouelleil A."/>
            <person name="Chapman S.B."/>
            <person name="Priest M."/>
            <person name="Young S.K."/>
            <person name="Wortman J."/>
            <person name="Nusbaum C."/>
            <person name="Birren B."/>
        </authorList>
    </citation>
    <scope>NUCLEOTIDE SEQUENCE [LARGE SCALE GENOMIC DNA]</scope>
    <source>
        <strain evidence="2 3">CBS 83496</strain>
    </source>
</reference>
<feature type="compositionally biased region" description="Low complexity" evidence="1">
    <location>
        <begin position="1"/>
        <end position="16"/>
    </location>
</feature>
<evidence type="ECO:0000256" key="1">
    <source>
        <dbReference type="SAM" id="MobiDB-lite"/>
    </source>
</evidence>
<proteinExistence type="predicted"/>
<sequence>MDLDETMTTSTSSSPSALHDTIDIDEGFEDDSLYPEDMNNDNDGDNSQSDRPHTPANDHLNAAAPGELSPPRSQRQSQIEDLQQPASQAMANGTATRSSARVAAMQSKSEAEGQAQVASTTDDRDGRGKPGWAWRNKKAQEERQRAWENIVDRDFSLKEFGDVMLQGKAQVSG</sequence>
<organism evidence="2 3">
    <name type="scientific">Cladophialophora immunda</name>
    <dbReference type="NCBI Taxonomy" id="569365"/>
    <lineage>
        <taxon>Eukaryota</taxon>
        <taxon>Fungi</taxon>
        <taxon>Dikarya</taxon>
        <taxon>Ascomycota</taxon>
        <taxon>Pezizomycotina</taxon>
        <taxon>Eurotiomycetes</taxon>
        <taxon>Chaetothyriomycetidae</taxon>
        <taxon>Chaetothyriales</taxon>
        <taxon>Herpotrichiellaceae</taxon>
        <taxon>Cladophialophora</taxon>
    </lineage>
</organism>